<dbReference type="PANTHER" id="PTHR47197">
    <property type="entry name" value="PROTEIN NIRF"/>
    <property type="match status" value="1"/>
</dbReference>
<proteinExistence type="predicted"/>
<dbReference type="AlphaFoldDB" id="A0A1B6VN79"/>
<dbReference type="InterPro" id="IPR051200">
    <property type="entry name" value="Host-pathogen_enzymatic-act"/>
</dbReference>
<dbReference type="RefSeq" id="WP_064274113.1">
    <property type="nucleotide sequence ID" value="NZ_LUTU01000005.1"/>
</dbReference>
<accession>A0A1B6VN79</accession>
<dbReference type="OrthoDB" id="145213at2"/>
<comment type="caution">
    <text evidence="1">The sequence shown here is derived from an EMBL/GenBank/DDBJ whole genome shotgun (WGS) entry which is preliminary data.</text>
</comment>
<evidence type="ECO:0000313" key="2">
    <source>
        <dbReference type="Proteomes" id="UP000077786"/>
    </source>
</evidence>
<organism evidence="1 2">
    <name type="scientific">Gluconobacter cerinus</name>
    <dbReference type="NCBI Taxonomy" id="38307"/>
    <lineage>
        <taxon>Bacteria</taxon>
        <taxon>Pseudomonadati</taxon>
        <taxon>Pseudomonadota</taxon>
        <taxon>Alphaproteobacteria</taxon>
        <taxon>Acetobacterales</taxon>
        <taxon>Acetobacteraceae</taxon>
        <taxon>Gluconobacter</taxon>
    </lineage>
</organism>
<dbReference type="EMBL" id="LUTU01000005">
    <property type="protein sequence ID" value="OAJ68670.1"/>
    <property type="molecule type" value="Genomic_DNA"/>
</dbReference>
<dbReference type="InterPro" id="IPR015943">
    <property type="entry name" value="WD40/YVTN_repeat-like_dom_sf"/>
</dbReference>
<sequence length="312" mass="34286">MTLSHCSGLIVVDKKGAQLLFLHPTTLEVLDHIGGMPSLPHELAIDETRGLAFVPAYGNGFHGNNPIPNHFVSVIDVYARTRISDIDLTPLESPHTLRFGPDGLLYVCCENSSAVAVIDPETKRVTHILQAFSRNAHRLTVLPQRKLIVTENEEDATLTVLRIGDDNVRRTIVLPAPSAGIDHLPDEKFLVVSNALKPTLFLMDVDAGELRQEVELKHHHKSAQVVRVSPDGKWLLVIGDFEPIVTLISLPQWDQYPVPVGQKPMDAAFRPDGTTVLVANEDDGTLTEIQLSSRKVLRTVKAGVGCETLGFF</sequence>
<evidence type="ECO:0000313" key="1">
    <source>
        <dbReference type="EMBL" id="OAJ68670.1"/>
    </source>
</evidence>
<name>A0A1B6VN79_9PROT</name>
<gene>
    <name evidence="1" type="ORF">A0123_01378</name>
</gene>
<dbReference type="Gene3D" id="2.130.10.10">
    <property type="entry name" value="YVTN repeat-like/Quinoprotein amine dehydrogenase"/>
    <property type="match status" value="2"/>
</dbReference>
<dbReference type="PANTHER" id="PTHR47197:SF3">
    <property type="entry name" value="DIHYDRO-HEME D1 DEHYDROGENASE"/>
    <property type="match status" value="1"/>
</dbReference>
<dbReference type="Proteomes" id="UP000077786">
    <property type="component" value="Unassembled WGS sequence"/>
</dbReference>
<protein>
    <submittedName>
        <fullName evidence="1">Surface layer protein</fullName>
    </submittedName>
</protein>
<reference evidence="1 2" key="1">
    <citation type="submission" date="2016-03" db="EMBL/GenBank/DDBJ databases">
        <title>Draft genome sequence of Gluconobacter cerinus strain CECT 9110.</title>
        <authorList>
            <person name="Sainz F."/>
            <person name="Mas A."/>
            <person name="Torija M.J."/>
        </authorList>
    </citation>
    <scope>NUCLEOTIDE SEQUENCE [LARGE SCALE GENOMIC DNA]</scope>
    <source>
        <strain evidence="1 2">CECT 9110</strain>
    </source>
</reference>
<dbReference type="SUPFAM" id="SSF50974">
    <property type="entry name" value="Nitrous oxide reductase, N-terminal domain"/>
    <property type="match status" value="1"/>
</dbReference>
<dbReference type="PATRIC" id="fig|38307.3.peg.1415"/>
<dbReference type="InterPro" id="IPR011045">
    <property type="entry name" value="N2O_reductase_N"/>
</dbReference>